<dbReference type="AlphaFoldDB" id="X1U5K3"/>
<proteinExistence type="predicted"/>
<protein>
    <submittedName>
        <fullName evidence="2">Uncharacterized protein</fullName>
    </submittedName>
</protein>
<reference evidence="2" key="1">
    <citation type="journal article" date="2014" name="Front. Microbiol.">
        <title>High frequency of phylogenetically diverse reductive dehalogenase-homologous genes in deep subseafloor sedimentary metagenomes.</title>
        <authorList>
            <person name="Kawai M."/>
            <person name="Futagami T."/>
            <person name="Toyoda A."/>
            <person name="Takaki Y."/>
            <person name="Nishi S."/>
            <person name="Hori S."/>
            <person name="Arai W."/>
            <person name="Tsubouchi T."/>
            <person name="Morono Y."/>
            <person name="Uchiyama I."/>
            <person name="Ito T."/>
            <person name="Fujiyama A."/>
            <person name="Inagaki F."/>
            <person name="Takami H."/>
        </authorList>
    </citation>
    <scope>NUCLEOTIDE SEQUENCE</scope>
    <source>
        <strain evidence="2">Expedition CK06-06</strain>
    </source>
</reference>
<keyword evidence="1" id="KW-0472">Membrane</keyword>
<dbReference type="EMBL" id="BARW01027110">
    <property type="protein sequence ID" value="GAJ12843.1"/>
    <property type="molecule type" value="Genomic_DNA"/>
</dbReference>
<evidence type="ECO:0000313" key="2">
    <source>
        <dbReference type="EMBL" id="GAJ12843.1"/>
    </source>
</evidence>
<feature type="non-terminal residue" evidence="2">
    <location>
        <position position="1"/>
    </location>
</feature>
<organism evidence="2">
    <name type="scientific">marine sediment metagenome</name>
    <dbReference type="NCBI Taxonomy" id="412755"/>
    <lineage>
        <taxon>unclassified sequences</taxon>
        <taxon>metagenomes</taxon>
        <taxon>ecological metagenomes</taxon>
    </lineage>
</organism>
<accession>X1U5K3</accession>
<feature type="transmembrane region" description="Helical" evidence="1">
    <location>
        <begin position="6"/>
        <end position="26"/>
    </location>
</feature>
<keyword evidence="1" id="KW-0812">Transmembrane</keyword>
<sequence length="31" mass="3847">TINFYDGVDVVSLFFDYFYFSLFFLIKKREI</sequence>
<keyword evidence="1" id="KW-1133">Transmembrane helix</keyword>
<comment type="caution">
    <text evidence="2">The sequence shown here is derived from an EMBL/GenBank/DDBJ whole genome shotgun (WGS) entry which is preliminary data.</text>
</comment>
<evidence type="ECO:0000256" key="1">
    <source>
        <dbReference type="SAM" id="Phobius"/>
    </source>
</evidence>
<gene>
    <name evidence="2" type="ORF">S12H4_44066</name>
</gene>
<name>X1U5K3_9ZZZZ</name>